<dbReference type="EMBL" id="QKWP01000061">
    <property type="protein sequence ID" value="RIB28578.1"/>
    <property type="molecule type" value="Genomic_DNA"/>
</dbReference>
<accession>A0A397W2Z3</accession>
<dbReference type="OrthoDB" id="2309532at2759"/>
<evidence type="ECO:0000313" key="1">
    <source>
        <dbReference type="EMBL" id="RIB28578.1"/>
    </source>
</evidence>
<dbReference type="AlphaFoldDB" id="A0A397W2Z3"/>
<proteinExistence type="predicted"/>
<name>A0A397W2Z3_9GLOM</name>
<sequence>MTNIFKKNFHEALQDPNIEIILLSELKKDMPVLVFQWNDADLNSRNGTPRRAKPNFISNLIENSATNWYDTVFTFRNGTAIGRWVKQIPAWARHQVGVPDICNSVTRVIKIGITGPVKVENFDDILCR</sequence>
<keyword evidence="2" id="KW-1185">Reference proteome</keyword>
<protein>
    <submittedName>
        <fullName evidence="1">Uncharacterized protein</fullName>
    </submittedName>
</protein>
<gene>
    <name evidence="1" type="ORF">C2G38_2157543</name>
</gene>
<organism evidence="1 2">
    <name type="scientific">Gigaspora rosea</name>
    <dbReference type="NCBI Taxonomy" id="44941"/>
    <lineage>
        <taxon>Eukaryota</taxon>
        <taxon>Fungi</taxon>
        <taxon>Fungi incertae sedis</taxon>
        <taxon>Mucoromycota</taxon>
        <taxon>Glomeromycotina</taxon>
        <taxon>Glomeromycetes</taxon>
        <taxon>Diversisporales</taxon>
        <taxon>Gigasporaceae</taxon>
        <taxon>Gigaspora</taxon>
    </lineage>
</organism>
<comment type="caution">
    <text evidence="1">The sequence shown here is derived from an EMBL/GenBank/DDBJ whole genome shotgun (WGS) entry which is preliminary data.</text>
</comment>
<evidence type="ECO:0000313" key="2">
    <source>
        <dbReference type="Proteomes" id="UP000266673"/>
    </source>
</evidence>
<dbReference type="Proteomes" id="UP000266673">
    <property type="component" value="Unassembled WGS sequence"/>
</dbReference>
<reference evidence="1 2" key="1">
    <citation type="submission" date="2018-06" db="EMBL/GenBank/DDBJ databases">
        <title>Comparative genomics reveals the genomic features of Rhizophagus irregularis, R. cerebriforme, R. diaphanum and Gigaspora rosea, and their symbiotic lifestyle signature.</title>
        <authorList>
            <person name="Morin E."/>
            <person name="San Clemente H."/>
            <person name="Chen E.C.H."/>
            <person name="De La Providencia I."/>
            <person name="Hainaut M."/>
            <person name="Kuo A."/>
            <person name="Kohler A."/>
            <person name="Murat C."/>
            <person name="Tang N."/>
            <person name="Roy S."/>
            <person name="Loubradou J."/>
            <person name="Henrissat B."/>
            <person name="Grigoriev I.V."/>
            <person name="Corradi N."/>
            <person name="Roux C."/>
            <person name="Martin F.M."/>
        </authorList>
    </citation>
    <scope>NUCLEOTIDE SEQUENCE [LARGE SCALE GENOMIC DNA]</scope>
    <source>
        <strain evidence="1 2">DAOM 194757</strain>
    </source>
</reference>